<evidence type="ECO:0008006" key="6">
    <source>
        <dbReference type="Google" id="ProtNLM"/>
    </source>
</evidence>
<accession>A0A2K1G827</accession>
<dbReference type="Pfam" id="PF19630">
    <property type="entry name" value="DUF6134"/>
    <property type="match status" value="1"/>
</dbReference>
<organism evidence="2 4">
    <name type="scientific">Azospirillum argentinense</name>
    <dbReference type="NCBI Taxonomy" id="2970906"/>
    <lineage>
        <taxon>Bacteria</taxon>
        <taxon>Pseudomonadati</taxon>
        <taxon>Pseudomonadota</taxon>
        <taxon>Alphaproteobacteria</taxon>
        <taxon>Rhodospirillales</taxon>
        <taxon>Azospirillaceae</taxon>
        <taxon>Azospirillum</taxon>
    </lineage>
</organism>
<dbReference type="InterPro" id="IPR045767">
    <property type="entry name" value="DUF6134"/>
</dbReference>
<evidence type="ECO:0000313" key="2">
    <source>
        <dbReference type="EMBL" id="AIB11580.1"/>
    </source>
</evidence>
<gene>
    <name evidence="2" type="ORF">ABAZ39_06060</name>
    <name evidence="3" type="ORF">C1S70_01350</name>
</gene>
<dbReference type="EMBL" id="POWG01000001">
    <property type="protein sequence ID" value="PNR00780.1"/>
    <property type="molecule type" value="Genomic_DNA"/>
</dbReference>
<keyword evidence="1" id="KW-0732">Signal</keyword>
<dbReference type="EMBL" id="CP007793">
    <property type="protein sequence ID" value="AIB11580.1"/>
    <property type="molecule type" value="Genomic_DNA"/>
</dbReference>
<evidence type="ECO:0000313" key="4">
    <source>
        <dbReference type="Proteomes" id="UP000027186"/>
    </source>
</evidence>
<feature type="signal peptide" evidence="1">
    <location>
        <begin position="1"/>
        <end position="24"/>
    </location>
</feature>
<dbReference type="Proteomes" id="UP000027186">
    <property type="component" value="Chromosome"/>
</dbReference>
<evidence type="ECO:0000313" key="5">
    <source>
        <dbReference type="Proteomes" id="UP000236268"/>
    </source>
</evidence>
<protein>
    <recommendedName>
        <fullName evidence="6">DUF3108 domain-containing protein</fullName>
    </recommendedName>
</protein>
<sequence length="211" mass="23206">MTHALRAALAAAGLLLLSTATAQAAEPRTLTYRILMGDDRVGSETVRLEPQGDMTKVAVTASTRVKVLFINFRYDHKREEVWKGRTLESMSAQTDDDGTPHTIRMMRTGGGYSVTVDGKTGETGANTLPLTLWTPEVLKRPTLLSVIDGKPYSVRTDLVGTETLTVGGRAVPAQHHRISGDVERDLWFDAQGTLLKTRFKRSGYDVTYILD</sequence>
<reference evidence="2 4" key="1">
    <citation type="journal article" date="2014" name="Genome Announc.">
        <title>Complete Genome Sequence of the Model Rhizosphere Strain Azospirillum brasilense Az39, Successfully Applied in Agriculture.</title>
        <authorList>
            <person name="Rivera D."/>
            <person name="Revale S."/>
            <person name="Molina R."/>
            <person name="Gualpa J."/>
            <person name="Puente M."/>
            <person name="Maroniche G."/>
            <person name="Paris G."/>
            <person name="Baker D."/>
            <person name="Clavijo B."/>
            <person name="McLay K."/>
            <person name="Spaepen S."/>
            <person name="Perticari A."/>
            <person name="Vazquez M."/>
            <person name="Wisniewski-Dye F."/>
            <person name="Watkins C."/>
            <person name="Martinez-Abarca F."/>
            <person name="Vanderleyden J."/>
            <person name="Cassan F."/>
        </authorList>
    </citation>
    <scope>NUCLEOTIDE SEQUENCE [LARGE SCALE GENOMIC DNA]</scope>
    <source>
        <strain evidence="2 4">Az39</strain>
    </source>
</reference>
<feature type="chain" id="PRO_5037793090" description="DUF3108 domain-containing protein" evidence="1">
    <location>
        <begin position="25"/>
        <end position="211"/>
    </location>
</feature>
<dbReference type="Proteomes" id="UP000236268">
    <property type="component" value="Unassembled WGS sequence"/>
</dbReference>
<accession>A0A060DFU1</accession>
<dbReference type="RefSeq" id="WP_038527658.1">
    <property type="nucleotide sequence ID" value="NZ_CP007793.1"/>
</dbReference>
<dbReference type="KEGG" id="abq:ABAZ39_06060"/>
<evidence type="ECO:0000313" key="3">
    <source>
        <dbReference type="EMBL" id="PNR00780.1"/>
    </source>
</evidence>
<dbReference type="AlphaFoldDB" id="A0A060DFU1"/>
<proteinExistence type="predicted"/>
<evidence type="ECO:0000256" key="1">
    <source>
        <dbReference type="SAM" id="SignalP"/>
    </source>
</evidence>
<name>A0A060DFU1_9PROT</name>
<dbReference type="OrthoDB" id="6086999at2"/>
<reference evidence="3 5" key="2">
    <citation type="submission" date="2018-01" db="EMBL/GenBank/DDBJ databases">
        <title>Whole genome sequence of Azospirillum brasilense REC3 isolated from strawberry roots.</title>
        <authorList>
            <person name="Fontana C.A."/>
            <person name="Salazar S.M."/>
            <person name="Bassi D."/>
            <person name="Puglisi E."/>
            <person name="Lovaisa N.C."/>
            <person name="Toffoli L.M."/>
            <person name="Pedraza R."/>
            <person name="Cocconcelli P.S."/>
        </authorList>
    </citation>
    <scope>NUCLEOTIDE SEQUENCE [LARGE SCALE GENOMIC DNA]</scope>
    <source>
        <strain evidence="3 5">REC3</strain>
    </source>
</reference>